<dbReference type="EMBL" id="JNBS01002376">
    <property type="protein sequence ID" value="OQR91916.1"/>
    <property type="molecule type" value="Genomic_DNA"/>
</dbReference>
<feature type="chain" id="PRO_5013048619" description="Secreted protein" evidence="1">
    <location>
        <begin position="17"/>
        <end position="192"/>
    </location>
</feature>
<sequence>MGLVKFFGLLLSAASAQVLLDSGAPEDNLPWGSPVTTDQALAVGFRSLSGCNVGQSIDYANITVNTANIDTKATWIALDICPTVNNLPVCDKGSTPDRFPIHTASKRIQFQWFPSAAKKLLDDTRYWLVMTSNVVEMGQAVIWYDGRTRFGPKSDPKNDTLSAFTLSSNMDWVVDEAKDGRTVASVQIVAKV</sequence>
<evidence type="ECO:0008006" key="4">
    <source>
        <dbReference type="Google" id="ProtNLM"/>
    </source>
</evidence>
<keyword evidence="3" id="KW-1185">Reference proteome</keyword>
<evidence type="ECO:0000313" key="3">
    <source>
        <dbReference type="Proteomes" id="UP000243217"/>
    </source>
</evidence>
<evidence type="ECO:0000256" key="1">
    <source>
        <dbReference type="SAM" id="SignalP"/>
    </source>
</evidence>
<dbReference type="OrthoDB" id="63948at2759"/>
<reference evidence="2 3" key="1">
    <citation type="journal article" date="2014" name="Genome Biol. Evol.">
        <title>The secreted proteins of Achlya hypogyna and Thraustotheca clavata identify the ancestral oomycete secretome and reveal gene acquisitions by horizontal gene transfer.</title>
        <authorList>
            <person name="Misner I."/>
            <person name="Blouin N."/>
            <person name="Leonard G."/>
            <person name="Richards T.A."/>
            <person name="Lane C.E."/>
        </authorList>
    </citation>
    <scope>NUCLEOTIDE SEQUENCE [LARGE SCALE GENOMIC DNA]</scope>
    <source>
        <strain evidence="2 3">ATCC 34112</strain>
    </source>
</reference>
<gene>
    <name evidence="2" type="ORF">THRCLA_22426</name>
</gene>
<dbReference type="Proteomes" id="UP000243217">
    <property type="component" value="Unassembled WGS sequence"/>
</dbReference>
<name>A0A1V9Z1M1_9STRA</name>
<protein>
    <recommendedName>
        <fullName evidence="4">Secreted protein</fullName>
    </recommendedName>
</protein>
<feature type="signal peptide" evidence="1">
    <location>
        <begin position="1"/>
        <end position="16"/>
    </location>
</feature>
<evidence type="ECO:0000313" key="2">
    <source>
        <dbReference type="EMBL" id="OQR91916.1"/>
    </source>
</evidence>
<keyword evidence="1" id="KW-0732">Signal</keyword>
<dbReference type="AlphaFoldDB" id="A0A1V9Z1M1"/>
<comment type="caution">
    <text evidence="2">The sequence shown here is derived from an EMBL/GenBank/DDBJ whole genome shotgun (WGS) entry which is preliminary data.</text>
</comment>
<accession>A0A1V9Z1M1</accession>
<organism evidence="2 3">
    <name type="scientific">Thraustotheca clavata</name>
    <dbReference type="NCBI Taxonomy" id="74557"/>
    <lineage>
        <taxon>Eukaryota</taxon>
        <taxon>Sar</taxon>
        <taxon>Stramenopiles</taxon>
        <taxon>Oomycota</taxon>
        <taxon>Saprolegniomycetes</taxon>
        <taxon>Saprolegniales</taxon>
        <taxon>Achlyaceae</taxon>
        <taxon>Thraustotheca</taxon>
    </lineage>
</organism>
<proteinExistence type="predicted"/>